<keyword evidence="2" id="KW-0042">Antenna complex</keyword>
<sequence length="113" mass="11901">MTQIVEAIALSSEFNAKGITPYVGTAQTGSAPGLPPVAAPEKAIDSLYCALLGRHVDSALLASVRKDLVSSGFERVIRDVIDGKEYRDRFGDAKVPQVSSEKQAAIGCPQVAL</sequence>
<keyword evidence="9" id="KW-1185">Reference proteome</keyword>
<proteinExistence type="predicted"/>
<dbReference type="EMBL" id="FP929003">
    <property type="protein sequence ID" value="CBK41199.1"/>
    <property type="molecule type" value="Genomic_DNA"/>
</dbReference>
<dbReference type="InterPro" id="IPR001297">
    <property type="entry name" value="PBS_linker_dom"/>
</dbReference>
<keyword evidence="5" id="KW-0472">Membrane</keyword>
<gene>
    <name evidence="8" type="ORF">NIDE1456</name>
</gene>
<evidence type="ECO:0000259" key="6">
    <source>
        <dbReference type="Pfam" id="PF00427"/>
    </source>
</evidence>
<dbReference type="AlphaFoldDB" id="B3U4N9"/>
<evidence type="ECO:0000313" key="8">
    <source>
        <dbReference type="EMBL" id="CBK41199.1"/>
    </source>
</evidence>
<dbReference type="GO" id="GO:0030089">
    <property type="term" value="C:phycobilisome"/>
    <property type="evidence" value="ECO:0007669"/>
    <property type="project" value="UniProtKB-KW"/>
</dbReference>
<comment type="subcellular location">
    <subcellularLocation>
        <location evidence="1">Membrane</location>
    </subcellularLocation>
</comment>
<reference evidence="8" key="3">
    <citation type="submission" date="2010-03" db="EMBL/GenBank/DDBJ databases">
        <authorList>
            <person name="Genoscope - CEA"/>
        </authorList>
    </citation>
    <scope>NUCLEOTIDE SEQUENCE</scope>
</reference>
<dbReference type="GO" id="GO:0015979">
    <property type="term" value="P:photosynthesis"/>
    <property type="evidence" value="ECO:0007669"/>
    <property type="project" value="InterPro"/>
</dbReference>
<dbReference type="Gene3D" id="1.10.3130.20">
    <property type="entry name" value="Phycobilisome linker domain"/>
    <property type="match status" value="1"/>
</dbReference>
<reference evidence="8 9" key="2">
    <citation type="journal article" date="2010" name="Proc. Natl. Acad. Sci. U.S.A.">
        <title>A Nitrospira metagenome illuminates the physiology and evolution of globally important nitrite-oxidizing bacteria.</title>
        <authorList>
            <person name="Lucker S."/>
            <person name="Wagner M."/>
            <person name="Maixner F."/>
            <person name="Pelletier E."/>
            <person name="Koch H."/>
            <person name="Vacherie B."/>
            <person name="Rattei T."/>
            <person name="Sinninghe Damste J."/>
            <person name="Spieck E."/>
            <person name="Le Paslier D."/>
            <person name="Daims H."/>
        </authorList>
    </citation>
    <scope>NUCLEOTIDE SEQUENCE [LARGE SCALE GENOMIC DNA]</scope>
</reference>
<organism evidence="7">
    <name type="scientific">Nitrospira defluvii</name>
    <dbReference type="NCBI Taxonomy" id="330214"/>
    <lineage>
        <taxon>Bacteria</taxon>
        <taxon>Pseudomonadati</taxon>
        <taxon>Nitrospirota</taxon>
        <taxon>Nitrospiria</taxon>
        <taxon>Nitrospirales</taxon>
        <taxon>Nitrospiraceae</taxon>
        <taxon>Nitrospira</taxon>
    </lineage>
</organism>
<feature type="domain" description="PBS-linker" evidence="6">
    <location>
        <begin position="40"/>
        <end position="97"/>
    </location>
</feature>
<evidence type="ECO:0000256" key="1">
    <source>
        <dbReference type="ARBA" id="ARBA00004370"/>
    </source>
</evidence>
<protein>
    <recommendedName>
        <fullName evidence="6">PBS-linker domain-containing protein</fullName>
    </recommendedName>
</protein>
<evidence type="ECO:0000256" key="4">
    <source>
        <dbReference type="ARBA" id="ARBA00023078"/>
    </source>
</evidence>
<reference evidence="7" key="1">
    <citation type="journal article" date="2008" name="Environ. Microbiol.">
        <title>Environmental genomics reveals a functional chlorite dismutase in the nitrite-oxidizing bacterium 'Candidatus Nitrospira defluvii'.</title>
        <authorList>
            <person name="Maixner F."/>
            <person name="Wagner M."/>
            <person name="Lucker S."/>
            <person name="Pelletier E."/>
            <person name="Schmitz-Esser S."/>
            <person name="Hace K."/>
            <person name="Spieck E."/>
            <person name="Konrat R."/>
            <person name="Le Paslier D."/>
            <person name="Daims H."/>
        </authorList>
    </citation>
    <scope>NUCLEOTIDE SEQUENCE</scope>
</reference>
<evidence type="ECO:0000256" key="5">
    <source>
        <dbReference type="ARBA" id="ARBA00023136"/>
    </source>
</evidence>
<accession>B3U4N9</accession>
<dbReference type="Proteomes" id="UP000001660">
    <property type="component" value="Chromosome"/>
</dbReference>
<dbReference type="KEGG" id="nde:NIDE1456"/>
<dbReference type="InterPro" id="IPR038255">
    <property type="entry name" value="PBS_linker_sf"/>
</dbReference>
<dbReference type="OrthoDB" id="420396at2"/>
<evidence type="ECO:0000313" key="9">
    <source>
        <dbReference type="Proteomes" id="UP000001660"/>
    </source>
</evidence>
<evidence type="ECO:0000256" key="3">
    <source>
        <dbReference type="ARBA" id="ARBA00022738"/>
    </source>
</evidence>
<keyword evidence="3" id="KW-0605">Phycobilisome</keyword>
<name>B3U4N9_9BACT</name>
<keyword evidence="4" id="KW-0793">Thylakoid</keyword>
<dbReference type="HOGENOM" id="CLU_2128941_0_0_0"/>
<evidence type="ECO:0000256" key="2">
    <source>
        <dbReference type="ARBA" id="ARBA00022549"/>
    </source>
</evidence>
<evidence type="ECO:0000313" key="7">
    <source>
        <dbReference type="EMBL" id="ACE75606.1"/>
    </source>
</evidence>
<dbReference type="Pfam" id="PF00427">
    <property type="entry name" value="PBS_linker_poly"/>
    <property type="match status" value="1"/>
</dbReference>
<dbReference type="EMBL" id="EU559167">
    <property type="protein sequence ID" value="ACE75606.1"/>
    <property type="molecule type" value="Genomic_DNA"/>
</dbReference>
<dbReference type="STRING" id="330214.NIDE1456"/>